<dbReference type="AlphaFoldDB" id="A0A9X3CJ42"/>
<dbReference type="EMBL" id="JAKRRX010000324">
    <property type="protein sequence ID" value="MCW8336651.1"/>
    <property type="molecule type" value="Genomic_DNA"/>
</dbReference>
<keyword evidence="1" id="KW-0732">Signal</keyword>
<feature type="signal peptide" evidence="1">
    <location>
        <begin position="1"/>
        <end position="27"/>
    </location>
</feature>
<gene>
    <name evidence="2" type="ORF">MD483_22860</name>
</gene>
<evidence type="ECO:0000313" key="2">
    <source>
        <dbReference type="EMBL" id="MCW8336651.1"/>
    </source>
</evidence>
<name>A0A9X3CJ42_9VIBR</name>
<accession>A0A9X3CJ42</accession>
<proteinExistence type="predicted"/>
<keyword evidence="3" id="KW-1185">Reference proteome</keyword>
<dbReference type="Proteomes" id="UP001155586">
    <property type="component" value="Unassembled WGS sequence"/>
</dbReference>
<sequence>MPNVLKTIWITTFTLFAMLSTSLFVEAKASGEALRLLHTQSESQQNVDVAANCPEEQHGSSDHGVKNHQSCSSTCILKMPSHRALSELAYQDFSLAPIPPDGAIKPVLIAQGLYRPPIV</sequence>
<feature type="chain" id="PRO_5040956151" description="DUF2946 domain-containing protein" evidence="1">
    <location>
        <begin position="28"/>
        <end position="119"/>
    </location>
</feature>
<dbReference type="RefSeq" id="WP_265689720.1">
    <property type="nucleotide sequence ID" value="NZ_JAKRRX010000324.1"/>
</dbReference>
<reference evidence="2" key="1">
    <citation type="submission" date="2022-02" db="EMBL/GenBank/DDBJ databases">
        <title>Vibrio sp. nov., a new bacterium isolated from Bohai sea, China.</title>
        <authorList>
            <person name="Yuan Y."/>
        </authorList>
    </citation>
    <scope>NUCLEOTIDE SEQUENCE</scope>
    <source>
        <strain evidence="2">DBSS07</strain>
    </source>
</reference>
<comment type="caution">
    <text evidence="2">The sequence shown here is derived from an EMBL/GenBank/DDBJ whole genome shotgun (WGS) entry which is preliminary data.</text>
</comment>
<evidence type="ECO:0000313" key="3">
    <source>
        <dbReference type="Proteomes" id="UP001155586"/>
    </source>
</evidence>
<evidence type="ECO:0008006" key="4">
    <source>
        <dbReference type="Google" id="ProtNLM"/>
    </source>
</evidence>
<evidence type="ECO:0000256" key="1">
    <source>
        <dbReference type="SAM" id="SignalP"/>
    </source>
</evidence>
<organism evidence="2 3">
    <name type="scientific">Vibrio paucivorans</name>
    <dbReference type="NCBI Taxonomy" id="2829489"/>
    <lineage>
        <taxon>Bacteria</taxon>
        <taxon>Pseudomonadati</taxon>
        <taxon>Pseudomonadota</taxon>
        <taxon>Gammaproteobacteria</taxon>
        <taxon>Vibrionales</taxon>
        <taxon>Vibrionaceae</taxon>
        <taxon>Vibrio</taxon>
    </lineage>
</organism>
<protein>
    <recommendedName>
        <fullName evidence="4">DUF2946 domain-containing protein</fullName>
    </recommendedName>
</protein>